<sequence>MTRGVGRMWGWRVRTGGAPWGARATVRERGEVNILAAGMVPALIIAIGLVVDGGGRLHAEDEAEYAADQAARAAAQQIRIDRAQLGLPPEVDPARANQAAAETLGALGVQGGVTAVNGATVNVGTEVTYETTFLTLIGISSLSVTADAEARAVRGIGQEEP</sequence>
<keyword evidence="4" id="KW-1185">Reference proteome</keyword>
<organism evidence="3 4">
    <name type="scientific">Promicromonospora aerolata</name>
    <dbReference type="NCBI Taxonomy" id="195749"/>
    <lineage>
        <taxon>Bacteria</taxon>
        <taxon>Bacillati</taxon>
        <taxon>Actinomycetota</taxon>
        <taxon>Actinomycetes</taxon>
        <taxon>Micrococcales</taxon>
        <taxon>Promicromonosporaceae</taxon>
        <taxon>Promicromonospora</taxon>
    </lineage>
</organism>
<protein>
    <submittedName>
        <fullName evidence="3">Pilus assembly protein TadG-related protein</fullName>
    </submittedName>
</protein>
<dbReference type="RefSeq" id="WP_377199138.1">
    <property type="nucleotide sequence ID" value="NZ_JBHUHF010000001.1"/>
</dbReference>
<keyword evidence="1" id="KW-1133">Transmembrane helix</keyword>
<evidence type="ECO:0000256" key="1">
    <source>
        <dbReference type="SAM" id="Phobius"/>
    </source>
</evidence>
<comment type="caution">
    <text evidence="3">The sequence shown here is derived from an EMBL/GenBank/DDBJ whole genome shotgun (WGS) entry which is preliminary data.</text>
</comment>
<dbReference type="EMBL" id="JBHUHF010000001">
    <property type="protein sequence ID" value="MFD2027394.1"/>
    <property type="molecule type" value="Genomic_DNA"/>
</dbReference>
<name>A0ABW4VAW2_9MICO</name>
<reference evidence="4" key="1">
    <citation type="journal article" date="2019" name="Int. J. Syst. Evol. Microbiol.">
        <title>The Global Catalogue of Microorganisms (GCM) 10K type strain sequencing project: providing services to taxonomists for standard genome sequencing and annotation.</title>
        <authorList>
            <consortium name="The Broad Institute Genomics Platform"/>
            <consortium name="The Broad Institute Genome Sequencing Center for Infectious Disease"/>
            <person name="Wu L."/>
            <person name="Ma J."/>
        </authorList>
    </citation>
    <scope>NUCLEOTIDE SEQUENCE [LARGE SCALE GENOMIC DNA]</scope>
    <source>
        <strain evidence="4">CCM 7043</strain>
    </source>
</reference>
<accession>A0ABW4VAW2</accession>
<feature type="domain" description="Putative Flp pilus-assembly TadG-like N-terminal" evidence="2">
    <location>
        <begin position="34"/>
        <end position="77"/>
    </location>
</feature>
<dbReference type="Pfam" id="PF13400">
    <property type="entry name" value="Tad"/>
    <property type="match status" value="1"/>
</dbReference>
<gene>
    <name evidence="3" type="ORF">ACFSL2_17930</name>
</gene>
<dbReference type="InterPro" id="IPR028087">
    <property type="entry name" value="Tad_N"/>
</dbReference>
<evidence type="ECO:0000259" key="2">
    <source>
        <dbReference type="Pfam" id="PF13400"/>
    </source>
</evidence>
<evidence type="ECO:0000313" key="4">
    <source>
        <dbReference type="Proteomes" id="UP001597338"/>
    </source>
</evidence>
<keyword evidence="1" id="KW-0812">Transmembrane</keyword>
<dbReference type="Proteomes" id="UP001597338">
    <property type="component" value="Unassembled WGS sequence"/>
</dbReference>
<evidence type="ECO:0000313" key="3">
    <source>
        <dbReference type="EMBL" id="MFD2027394.1"/>
    </source>
</evidence>
<keyword evidence="1" id="KW-0472">Membrane</keyword>
<feature type="transmembrane region" description="Helical" evidence="1">
    <location>
        <begin position="32"/>
        <end position="51"/>
    </location>
</feature>
<proteinExistence type="predicted"/>